<feature type="domain" description="RCK C-terminal" evidence="8">
    <location>
        <begin position="133"/>
        <end position="222"/>
    </location>
</feature>
<name>A0A1G6X7F3_9EURY</name>
<keyword evidence="6" id="KW-0406">Ion transport</keyword>
<dbReference type="PANTHER" id="PTHR43833">
    <property type="entry name" value="POTASSIUM CHANNEL PROTEIN 2-RELATED-RELATED"/>
    <property type="match status" value="1"/>
</dbReference>
<dbReference type="PRINTS" id="PR00335">
    <property type="entry name" value="KUPTAKETRKA"/>
</dbReference>
<dbReference type="InterPro" id="IPR006037">
    <property type="entry name" value="RCK_C"/>
</dbReference>
<dbReference type="Proteomes" id="UP000291097">
    <property type="component" value="Unassembled WGS sequence"/>
</dbReference>
<sequence length="227" mass="24833">MHFIVVGAGSVGTLLVDIASRTRNDVVVIENDTTRANEIANKYDCLVLNDDATKEKILEEAGADRADALISTLELDATNLFVCLLATELGIPTVVSVLHQPEHRELFRKMGVNAVKSPHQLAAESLYRTARQPAIIDYMPVEGDAEVFEIDVTEQAPIAGQTLKKARSDEVIPDDVLVVAIVREDGNEPQIARPTTAIEPGDRLTVYSERGTNPAVTDIFGFFDDYQ</sequence>
<reference evidence="12 14" key="2">
    <citation type="submission" date="2016-10" db="EMBL/GenBank/DDBJ databases">
        <authorList>
            <person name="Varghese N."/>
            <person name="Submissions S."/>
        </authorList>
    </citation>
    <scope>NUCLEOTIDE SEQUENCE [LARGE SCALE GENOMIC DNA]</scope>
    <source>
        <strain evidence="10 14">CDM_1</strain>
        <strain evidence="12">CDM_6</strain>
    </source>
</reference>
<evidence type="ECO:0000313" key="14">
    <source>
        <dbReference type="Proteomes" id="UP000324021"/>
    </source>
</evidence>
<dbReference type="InterPro" id="IPR036721">
    <property type="entry name" value="RCK_C_sf"/>
</dbReference>
<evidence type="ECO:0000259" key="8">
    <source>
        <dbReference type="PROSITE" id="PS51202"/>
    </source>
</evidence>
<dbReference type="Pfam" id="PF02254">
    <property type="entry name" value="TrkA_N"/>
    <property type="match status" value="1"/>
</dbReference>
<dbReference type="GO" id="GO:0015079">
    <property type="term" value="F:potassium ion transmembrane transporter activity"/>
    <property type="evidence" value="ECO:0007669"/>
    <property type="project" value="InterPro"/>
</dbReference>
<dbReference type="EMBL" id="FMZP01000044">
    <property type="protein sequence ID" value="SDD74024.1"/>
    <property type="molecule type" value="Genomic_DNA"/>
</dbReference>
<dbReference type="InterPro" id="IPR006036">
    <property type="entry name" value="K_uptake_TrkA"/>
</dbReference>
<reference evidence="9 13" key="3">
    <citation type="submission" date="2019-02" db="EMBL/GenBank/DDBJ databases">
        <title>Genomic Encyclopedia of Archaeal and Bacterial Type Strains, Phase II (KMG-II): from individual species to whole genera.</title>
        <authorList>
            <person name="Goeker M."/>
        </authorList>
    </citation>
    <scope>NUCLEOTIDE SEQUENCE [LARGE SCALE GENOMIC DNA]</scope>
    <source>
        <strain evidence="9 13">DSM 18328</strain>
    </source>
</reference>
<evidence type="ECO:0000313" key="9">
    <source>
        <dbReference type="EMBL" id="RZV06571.1"/>
    </source>
</evidence>
<keyword evidence="12" id="KW-1185">Reference proteome</keyword>
<evidence type="ECO:0000256" key="4">
    <source>
        <dbReference type="ARBA" id="ARBA00022958"/>
    </source>
</evidence>
<comment type="function">
    <text evidence="1">Part of a potassium transport system.</text>
</comment>
<dbReference type="SUPFAM" id="SSF116726">
    <property type="entry name" value="TrkA C-terminal domain-like"/>
    <property type="match status" value="1"/>
</dbReference>
<dbReference type="Pfam" id="PF02080">
    <property type="entry name" value="TrkA_C"/>
    <property type="match status" value="1"/>
</dbReference>
<reference evidence="11" key="1">
    <citation type="submission" date="2016-10" db="EMBL/GenBank/DDBJ databases">
        <authorList>
            <person name="de Groot N.N."/>
        </authorList>
    </citation>
    <scope>NUCLEOTIDE SEQUENCE [LARGE SCALE GENOMIC DNA]</scope>
    <source>
        <strain evidence="11">CDM_6</strain>
    </source>
</reference>
<gene>
    <name evidence="9" type="ORF">BDK88_3588</name>
    <name evidence="11" type="ORF">SAMN04488694_13415</name>
    <name evidence="10" type="ORF">SAMN05192552_10449</name>
</gene>
<evidence type="ECO:0000313" key="10">
    <source>
        <dbReference type="EMBL" id="SDD74024.1"/>
    </source>
</evidence>
<evidence type="ECO:0000256" key="3">
    <source>
        <dbReference type="ARBA" id="ARBA00022538"/>
    </source>
</evidence>
<accession>A0A1G6X7F3</accession>
<keyword evidence="3" id="KW-0633">Potassium transport</keyword>
<dbReference type="Proteomes" id="UP000324021">
    <property type="component" value="Unassembled WGS sequence"/>
</dbReference>
<proteinExistence type="predicted"/>
<evidence type="ECO:0000256" key="1">
    <source>
        <dbReference type="ARBA" id="ARBA00003660"/>
    </source>
</evidence>
<dbReference type="InterPro" id="IPR003148">
    <property type="entry name" value="RCK_N"/>
</dbReference>
<evidence type="ECO:0000313" key="13">
    <source>
        <dbReference type="Proteomes" id="UP000291097"/>
    </source>
</evidence>
<dbReference type="Gene3D" id="3.40.50.720">
    <property type="entry name" value="NAD(P)-binding Rossmann-like Domain"/>
    <property type="match status" value="1"/>
</dbReference>
<evidence type="ECO:0000259" key="7">
    <source>
        <dbReference type="PROSITE" id="PS51201"/>
    </source>
</evidence>
<dbReference type="PROSITE" id="PS51201">
    <property type="entry name" value="RCK_N"/>
    <property type="match status" value="1"/>
</dbReference>
<protein>
    <submittedName>
        <fullName evidence="10">Trk system potassium uptake protein TrkA</fullName>
    </submittedName>
</protein>
<dbReference type="STRING" id="392421.SAMN04488694_13415"/>
<dbReference type="InterPro" id="IPR050721">
    <property type="entry name" value="Trk_Ktr_HKT_K-transport"/>
</dbReference>
<dbReference type="PROSITE" id="PS51202">
    <property type="entry name" value="RCK_C"/>
    <property type="match status" value="1"/>
</dbReference>
<keyword evidence="4" id="KW-0630">Potassium</keyword>
<dbReference type="EMBL" id="SHMP01000007">
    <property type="protein sequence ID" value="RZV06571.1"/>
    <property type="molecule type" value="Genomic_DNA"/>
</dbReference>
<evidence type="ECO:0000256" key="2">
    <source>
        <dbReference type="ARBA" id="ARBA00022448"/>
    </source>
</evidence>
<dbReference type="PANTHER" id="PTHR43833:SF5">
    <property type="entry name" value="TRK SYSTEM POTASSIUM UPTAKE PROTEIN TRKA"/>
    <property type="match status" value="1"/>
</dbReference>
<keyword evidence="2" id="KW-0813">Transport</keyword>
<evidence type="ECO:0000256" key="5">
    <source>
        <dbReference type="ARBA" id="ARBA00023027"/>
    </source>
</evidence>
<evidence type="ECO:0000256" key="6">
    <source>
        <dbReference type="ARBA" id="ARBA00023065"/>
    </source>
</evidence>
<dbReference type="OrthoDB" id="24929at2157"/>
<feature type="domain" description="RCK N-terminal" evidence="7">
    <location>
        <begin position="1"/>
        <end position="116"/>
    </location>
</feature>
<keyword evidence="5" id="KW-0520">NAD</keyword>
<dbReference type="InterPro" id="IPR036291">
    <property type="entry name" value="NAD(P)-bd_dom_sf"/>
</dbReference>
<dbReference type="Gene3D" id="3.30.70.1450">
    <property type="entry name" value="Regulator of K+ conductance, C-terminal domain"/>
    <property type="match status" value="1"/>
</dbReference>
<dbReference type="GO" id="GO:0005886">
    <property type="term" value="C:plasma membrane"/>
    <property type="evidence" value="ECO:0007669"/>
    <property type="project" value="InterPro"/>
</dbReference>
<dbReference type="SUPFAM" id="SSF51735">
    <property type="entry name" value="NAD(P)-binding Rossmann-fold domains"/>
    <property type="match status" value="1"/>
</dbReference>
<dbReference type="AlphaFoldDB" id="A0A1G6X7F3"/>
<evidence type="ECO:0000313" key="11">
    <source>
        <dbReference type="EMBL" id="SEU05930.1"/>
    </source>
</evidence>
<evidence type="ECO:0000313" key="12">
    <source>
        <dbReference type="Proteomes" id="UP000199320"/>
    </source>
</evidence>
<organism evidence="10 14">
    <name type="scientific">Natrinema hispanicum</name>
    <dbReference type="NCBI Taxonomy" id="392421"/>
    <lineage>
        <taxon>Archaea</taxon>
        <taxon>Methanobacteriati</taxon>
        <taxon>Methanobacteriota</taxon>
        <taxon>Stenosarchaea group</taxon>
        <taxon>Halobacteria</taxon>
        <taxon>Halobacteriales</taxon>
        <taxon>Natrialbaceae</taxon>
        <taxon>Natrinema</taxon>
    </lineage>
</organism>
<dbReference type="EMBL" id="FOIC01000034">
    <property type="protein sequence ID" value="SEU05930.1"/>
    <property type="molecule type" value="Genomic_DNA"/>
</dbReference>
<dbReference type="Proteomes" id="UP000199320">
    <property type="component" value="Unassembled WGS sequence"/>
</dbReference>
<dbReference type="RefSeq" id="WP_092935372.1">
    <property type="nucleotide sequence ID" value="NZ_FMZP01000044.1"/>
</dbReference>